<dbReference type="RefSeq" id="XP_013024693.1">
    <property type="nucleotide sequence ID" value="XM_013169239.1"/>
</dbReference>
<dbReference type="Proteomes" id="UP000015464">
    <property type="component" value="Unassembled WGS sequence"/>
</dbReference>
<sequence length="715" mass="80517">MLRLLSNQEFYQVLQSVRSGSAEFMHIFDLRLRSNYIRGHIKDAINVSLPTALLRRPSFDIGKALACISNSIKVADFKDLTCLFIYDAAMAGLNRIYDFVRKFRSGGYTNDIYVLASGFEEFAKSCPEIIDYNYPSQFVDHCMYDAVIPSRSNTVEFLDPPPASTTVSPDYSFPLRVPIHIPSPLISPSVASSTFSERPSQSEYPGFEKFGSPVSLSPQSPHPQKSYTSQLLSSINTVNSAQNEFPFMPMSPPVSRLCSDPISPIENKLNPLSPSISHKSPASRPALRSLFSFPSSPRKRPPLLRSWSSSSSFSSLGSEQQSPVHNQLPRKNSTNANLERIINSAKIQPKGLSENNPRTGKKLLQKRPGGLRRMNKPSFGKDFDGIFSKSDNKQTTSPNPWGSFKQVTPPPAEMMADLQTASIFCKFKRLEELEQRRRILVNDAGSDWSCLASSRNFSVARKNRYTDIVPYDKTRVRLVIDDERSDYINASHISSGFGHYIACQAPQPDTLVDFWEMIWHYTGSDGVVVMLTDLYEAGNEKCAFYWPDSKQSPMQITSTSSVELLEKTTLDDFHIEYRVFCLRNQSQAKIIRHFRFRTWTDGGCPATKKQVVASIRHINEVPNSGPVFVHCSAGVGRTGTYIALDQLVRMPPSALTRAASLEDSQDVLFQLVDTLRRQRMKMVQTFSQFRFLYSMAEYLASLPLEDEKSHKVIPV</sequence>
<keyword evidence="8" id="KW-1185">Reference proteome</keyword>
<feature type="region of interest" description="Disordered" evidence="3">
    <location>
        <begin position="292"/>
        <end position="402"/>
    </location>
</feature>
<dbReference type="Pfam" id="PF00102">
    <property type="entry name" value="Y_phosphatase"/>
    <property type="match status" value="1"/>
</dbReference>
<dbReference type="PROSITE" id="PS50055">
    <property type="entry name" value="TYR_PHOSPHATASE_PTP"/>
    <property type="match status" value="1"/>
</dbReference>
<feature type="compositionally biased region" description="Polar residues" evidence="3">
    <location>
        <begin position="319"/>
        <end position="337"/>
    </location>
</feature>
<feature type="domain" description="Tyrosine-protein phosphatase" evidence="4">
    <location>
        <begin position="462"/>
        <end position="699"/>
    </location>
</feature>
<proteinExistence type="inferred from homology"/>
<accession>S9WZQ6</accession>
<dbReference type="InterPro" id="IPR050348">
    <property type="entry name" value="Protein-Tyr_Phosphatase"/>
</dbReference>
<gene>
    <name evidence="7" type="ORF">SPOG_00968</name>
</gene>
<dbReference type="PROSITE" id="PS50206">
    <property type="entry name" value="RHODANESE_3"/>
    <property type="match status" value="1"/>
</dbReference>
<feature type="region of interest" description="Disordered" evidence="3">
    <location>
        <begin position="192"/>
        <end position="228"/>
    </location>
</feature>
<dbReference type="InterPro" id="IPR036873">
    <property type="entry name" value="Rhodanese-like_dom_sf"/>
</dbReference>
<dbReference type="EC" id="3.1.3.48" evidence="2"/>
<dbReference type="CDD" id="cd18533">
    <property type="entry name" value="PTP_fungal"/>
    <property type="match status" value="1"/>
</dbReference>
<dbReference type="AlphaFoldDB" id="S9WZQ6"/>
<dbReference type="STRING" id="653667.S9WZQ6"/>
<dbReference type="SUPFAM" id="SSF52799">
    <property type="entry name" value="(Phosphotyrosine protein) phosphatases II"/>
    <property type="match status" value="1"/>
</dbReference>
<evidence type="ECO:0000259" key="4">
    <source>
        <dbReference type="PROSITE" id="PS50055"/>
    </source>
</evidence>
<dbReference type="EMBL" id="KE546993">
    <property type="protein sequence ID" value="EPY50207.1"/>
    <property type="molecule type" value="Genomic_DNA"/>
</dbReference>
<dbReference type="PANTHER" id="PTHR19134">
    <property type="entry name" value="RECEPTOR-TYPE TYROSINE-PROTEIN PHOSPHATASE"/>
    <property type="match status" value="1"/>
</dbReference>
<dbReference type="eggNOG" id="KOG0789">
    <property type="taxonomic scope" value="Eukaryota"/>
</dbReference>
<dbReference type="Gene3D" id="3.90.190.10">
    <property type="entry name" value="Protein tyrosine phosphatase superfamily"/>
    <property type="match status" value="1"/>
</dbReference>
<comment type="similarity">
    <text evidence="1">Belongs to the protein-tyrosine phosphatase family. Non-receptor class subfamily.</text>
</comment>
<evidence type="ECO:0000313" key="8">
    <source>
        <dbReference type="Proteomes" id="UP000015464"/>
    </source>
</evidence>
<feature type="compositionally biased region" description="Low complexity" evidence="3">
    <location>
        <begin position="303"/>
        <end position="318"/>
    </location>
</feature>
<dbReference type="InterPro" id="IPR001763">
    <property type="entry name" value="Rhodanese-like_dom"/>
</dbReference>
<dbReference type="InterPro" id="IPR000387">
    <property type="entry name" value="Tyr_Pase_dom"/>
</dbReference>
<dbReference type="Gene3D" id="3.40.250.10">
    <property type="entry name" value="Rhodanese-like domain"/>
    <property type="match status" value="1"/>
</dbReference>
<protein>
    <recommendedName>
        <fullName evidence="2">protein-tyrosine-phosphatase</fullName>
        <ecNumber evidence="2">3.1.3.48</ecNumber>
    </recommendedName>
</protein>
<dbReference type="PROSITE" id="PS50056">
    <property type="entry name" value="TYR_PHOSPHATASE_2"/>
    <property type="match status" value="1"/>
</dbReference>
<reference evidence="7 8" key="1">
    <citation type="journal article" date="2011" name="Science">
        <title>Comparative functional genomics of the fission yeasts.</title>
        <authorList>
            <person name="Rhind N."/>
            <person name="Chen Z."/>
            <person name="Yassour M."/>
            <person name="Thompson D.A."/>
            <person name="Haas B.J."/>
            <person name="Habib N."/>
            <person name="Wapinski I."/>
            <person name="Roy S."/>
            <person name="Lin M.F."/>
            <person name="Heiman D.I."/>
            <person name="Young S.K."/>
            <person name="Furuya K."/>
            <person name="Guo Y."/>
            <person name="Pidoux A."/>
            <person name="Chen H.M."/>
            <person name="Robbertse B."/>
            <person name="Goldberg J.M."/>
            <person name="Aoki K."/>
            <person name="Bayne E.H."/>
            <person name="Berlin A.M."/>
            <person name="Desjardins C.A."/>
            <person name="Dobbs E."/>
            <person name="Dukaj L."/>
            <person name="Fan L."/>
            <person name="FitzGerald M.G."/>
            <person name="French C."/>
            <person name="Gujja S."/>
            <person name="Hansen K."/>
            <person name="Keifenheim D."/>
            <person name="Levin J.Z."/>
            <person name="Mosher R.A."/>
            <person name="Mueller C.A."/>
            <person name="Pfiffner J."/>
            <person name="Priest M."/>
            <person name="Russ C."/>
            <person name="Smialowska A."/>
            <person name="Swoboda P."/>
            <person name="Sykes S.M."/>
            <person name="Vaughn M."/>
            <person name="Vengrova S."/>
            <person name="Yoder R."/>
            <person name="Zeng Q."/>
            <person name="Allshire R."/>
            <person name="Baulcombe D."/>
            <person name="Birren B.W."/>
            <person name="Brown W."/>
            <person name="Ekwall K."/>
            <person name="Kellis M."/>
            <person name="Leatherwood J."/>
            <person name="Levin H."/>
            <person name="Margalit H."/>
            <person name="Martienssen R."/>
            <person name="Nieduszynski C.A."/>
            <person name="Spatafora J.W."/>
            <person name="Friedman N."/>
            <person name="Dalgaard J.Z."/>
            <person name="Baumann P."/>
            <person name="Niki H."/>
            <person name="Regev A."/>
            <person name="Nusbaum C."/>
        </authorList>
    </citation>
    <scope>NUCLEOTIDE SEQUENCE [LARGE SCALE GENOMIC DNA]</scope>
    <source>
        <strain evidence="8">OY26 / ATCC MYA-4695 / CBS 11777 / NBRC 106824 / NRRL Y48691</strain>
    </source>
</reference>
<dbReference type="SUPFAM" id="SSF52821">
    <property type="entry name" value="Rhodanese/Cell cycle control phosphatase"/>
    <property type="match status" value="1"/>
</dbReference>
<evidence type="ECO:0000256" key="3">
    <source>
        <dbReference type="SAM" id="MobiDB-lite"/>
    </source>
</evidence>
<name>S9WZQ6_SCHCR</name>
<dbReference type="Pfam" id="PF00581">
    <property type="entry name" value="Rhodanese"/>
    <property type="match status" value="1"/>
</dbReference>
<evidence type="ECO:0000259" key="6">
    <source>
        <dbReference type="PROSITE" id="PS50206"/>
    </source>
</evidence>
<evidence type="ECO:0000313" key="7">
    <source>
        <dbReference type="EMBL" id="EPY50207.1"/>
    </source>
</evidence>
<dbReference type="SMART" id="SM00450">
    <property type="entry name" value="RHOD"/>
    <property type="match status" value="1"/>
</dbReference>
<dbReference type="SMART" id="SM00194">
    <property type="entry name" value="PTPc"/>
    <property type="match status" value="1"/>
</dbReference>
<feature type="compositionally biased region" description="Polar residues" evidence="3">
    <location>
        <begin position="192"/>
        <end position="203"/>
    </location>
</feature>
<feature type="domain" description="Tyrosine specific protein phosphatases" evidence="5">
    <location>
        <begin position="609"/>
        <end position="690"/>
    </location>
</feature>
<dbReference type="HOGENOM" id="CLU_386439_0_0_1"/>
<dbReference type="GO" id="GO:0004725">
    <property type="term" value="F:protein tyrosine phosphatase activity"/>
    <property type="evidence" value="ECO:0007669"/>
    <property type="project" value="UniProtKB-EC"/>
</dbReference>
<dbReference type="InterPro" id="IPR016130">
    <property type="entry name" value="Tyr_Pase_AS"/>
</dbReference>
<evidence type="ECO:0000256" key="2">
    <source>
        <dbReference type="ARBA" id="ARBA00013064"/>
    </source>
</evidence>
<evidence type="ECO:0000259" key="5">
    <source>
        <dbReference type="PROSITE" id="PS50056"/>
    </source>
</evidence>
<dbReference type="InterPro" id="IPR000242">
    <property type="entry name" value="PTP_cat"/>
</dbReference>
<feature type="domain" description="Rhodanese" evidence="6">
    <location>
        <begin position="21"/>
        <end position="131"/>
    </location>
</feature>
<dbReference type="GeneID" id="25035299"/>
<dbReference type="InterPro" id="IPR003595">
    <property type="entry name" value="Tyr_Pase_cat"/>
</dbReference>
<dbReference type="PRINTS" id="PR00700">
    <property type="entry name" value="PRTYPHPHTASE"/>
</dbReference>
<dbReference type="SMART" id="SM00404">
    <property type="entry name" value="PTPc_motif"/>
    <property type="match status" value="1"/>
</dbReference>
<dbReference type="OMA" id="FWEMIWH"/>
<feature type="compositionally biased region" description="Polar residues" evidence="3">
    <location>
        <begin position="214"/>
        <end position="228"/>
    </location>
</feature>
<evidence type="ECO:0000256" key="1">
    <source>
        <dbReference type="ARBA" id="ARBA00009649"/>
    </source>
</evidence>
<organism evidence="7 8">
    <name type="scientific">Schizosaccharomyces cryophilus (strain OY26 / ATCC MYA-4695 / CBS 11777 / NBRC 106824 / NRRL Y48691)</name>
    <name type="common">Fission yeast</name>
    <dbReference type="NCBI Taxonomy" id="653667"/>
    <lineage>
        <taxon>Eukaryota</taxon>
        <taxon>Fungi</taxon>
        <taxon>Dikarya</taxon>
        <taxon>Ascomycota</taxon>
        <taxon>Taphrinomycotina</taxon>
        <taxon>Schizosaccharomycetes</taxon>
        <taxon>Schizosaccharomycetales</taxon>
        <taxon>Schizosaccharomycetaceae</taxon>
        <taxon>Schizosaccharomyces</taxon>
    </lineage>
</organism>
<feature type="compositionally biased region" description="Basic residues" evidence="3">
    <location>
        <begin position="359"/>
        <end position="375"/>
    </location>
</feature>
<dbReference type="InterPro" id="IPR029021">
    <property type="entry name" value="Prot-tyrosine_phosphatase-like"/>
</dbReference>
<dbReference type="PANTHER" id="PTHR19134:SF552">
    <property type="entry name" value="TYROSINE-PROTEIN PHOSPHATASE 2"/>
    <property type="match status" value="1"/>
</dbReference>
<dbReference type="OrthoDB" id="10253954at2759"/>
<dbReference type="PROSITE" id="PS00383">
    <property type="entry name" value="TYR_PHOSPHATASE_1"/>
    <property type="match status" value="1"/>
</dbReference>